<comment type="subcellular location">
    <subcellularLocation>
        <location evidence="1">Cell membrane</location>
        <topology evidence="1">Multi-pass membrane protein</topology>
    </subcellularLocation>
</comment>
<sequence length="325" mass="36877">MSIRCFRFLPDGTVETRDALPARLPDDGANPSVWWFDLWAPTPEQVQSLSDLMSLESHTIEELSEDDGRANIDYFEDYAGLLLYGMLGAEESDQPRPRMINLICTAQAVATVHAQSIGSIEYLVGRVTRIAPQVSKKGVGHLLFLHLDKMVDNSMMLAKRYEQELEVLEDRSVDIDCEDDLLEDLADVRRRVLDLWQVQVAQREVLIELCDNELDHLSDEGRRRLEHVRDHMTSSLEIVEILRGMVGEVRENYRTTISLRSADAMNKLTVFAGLMLPVSVIAGIYGMNVPLWPDPSRPGTFWVVIGSMAGVMAALTVYFRRRNWL</sequence>
<dbReference type="InterPro" id="IPR045863">
    <property type="entry name" value="CorA_TM1_TM2"/>
</dbReference>
<accession>A0A5C5ZF99</accession>
<dbReference type="AlphaFoldDB" id="A0A5C5ZF99"/>
<evidence type="ECO:0000256" key="3">
    <source>
        <dbReference type="ARBA" id="ARBA00022448"/>
    </source>
</evidence>
<dbReference type="GO" id="GO:0005886">
    <property type="term" value="C:plasma membrane"/>
    <property type="evidence" value="ECO:0007669"/>
    <property type="project" value="UniProtKB-SubCell"/>
</dbReference>
<dbReference type="GO" id="GO:0000287">
    <property type="term" value="F:magnesium ion binding"/>
    <property type="evidence" value="ECO:0007669"/>
    <property type="project" value="TreeGrafter"/>
</dbReference>
<evidence type="ECO:0000313" key="10">
    <source>
        <dbReference type="EMBL" id="TWT85866.1"/>
    </source>
</evidence>
<keyword evidence="3" id="KW-0813">Transport</keyword>
<dbReference type="CDD" id="cd12822">
    <property type="entry name" value="TmCorA-like"/>
    <property type="match status" value="1"/>
</dbReference>
<dbReference type="SUPFAM" id="SSF144083">
    <property type="entry name" value="Magnesium transport protein CorA, transmembrane region"/>
    <property type="match status" value="1"/>
</dbReference>
<reference evidence="10 11" key="1">
    <citation type="submission" date="2019-02" db="EMBL/GenBank/DDBJ databases">
        <title>Deep-cultivation of Planctomycetes and their phenomic and genomic characterization uncovers novel biology.</title>
        <authorList>
            <person name="Wiegand S."/>
            <person name="Jogler M."/>
            <person name="Boedeker C."/>
            <person name="Pinto D."/>
            <person name="Vollmers J."/>
            <person name="Rivas-Marin E."/>
            <person name="Kohn T."/>
            <person name="Peeters S.H."/>
            <person name="Heuer A."/>
            <person name="Rast P."/>
            <person name="Oberbeckmann S."/>
            <person name="Bunk B."/>
            <person name="Jeske O."/>
            <person name="Meyerdierks A."/>
            <person name="Storesund J.E."/>
            <person name="Kallscheuer N."/>
            <person name="Luecker S."/>
            <person name="Lage O.M."/>
            <person name="Pohl T."/>
            <person name="Merkel B.J."/>
            <person name="Hornburger P."/>
            <person name="Mueller R.-W."/>
            <person name="Bruemmer F."/>
            <person name="Labrenz M."/>
            <person name="Spormann A.M."/>
            <person name="Op Den Camp H."/>
            <person name="Overmann J."/>
            <person name="Amann R."/>
            <person name="Jetten M.S.M."/>
            <person name="Mascher T."/>
            <person name="Medema M.H."/>
            <person name="Devos D.P."/>
            <person name="Kaster A.-K."/>
            <person name="Ovreas L."/>
            <person name="Rohde M."/>
            <person name="Galperin M.Y."/>
            <person name="Jogler C."/>
        </authorList>
    </citation>
    <scope>NUCLEOTIDE SEQUENCE [LARGE SCALE GENOMIC DNA]</scope>
    <source>
        <strain evidence="10 11">Pla123a</strain>
    </source>
</reference>
<keyword evidence="11" id="KW-1185">Reference proteome</keyword>
<evidence type="ECO:0000256" key="9">
    <source>
        <dbReference type="SAM" id="Phobius"/>
    </source>
</evidence>
<dbReference type="InterPro" id="IPR002523">
    <property type="entry name" value="MgTranspt_CorA/ZnTranspt_ZntB"/>
</dbReference>
<keyword evidence="6 9" id="KW-1133">Transmembrane helix</keyword>
<keyword evidence="5 9" id="KW-0812">Transmembrane</keyword>
<evidence type="ECO:0000256" key="8">
    <source>
        <dbReference type="SAM" id="Coils"/>
    </source>
</evidence>
<comment type="caution">
    <text evidence="10">The sequence shown here is derived from an EMBL/GenBank/DDBJ whole genome shotgun (WGS) entry which is preliminary data.</text>
</comment>
<evidence type="ECO:0000256" key="5">
    <source>
        <dbReference type="ARBA" id="ARBA00022692"/>
    </source>
</evidence>
<evidence type="ECO:0000256" key="2">
    <source>
        <dbReference type="ARBA" id="ARBA00009765"/>
    </source>
</evidence>
<dbReference type="InterPro" id="IPR045861">
    <property type="entry name" value="CorA_cytoplasmic_dom"/>
</dbReference>
<protein>
    <submittedName>
        <fullName evidence="10">Magnesium transport protein CorA</fullName>
    </submittedName>
</protein>
<dbReference type="Proteomes" id="UP000318478">
    <property type="component" value="Unassembled WGS sequence"/>
</dbReference>
<dbReference type="SUPFAM" id="SSF143865">
    <property type="entry name" value="CorA soluble domain-like"/>
    <property type="match status" value="1"/>
</dbReference>
<dbReference type="GO" id="GO:0050897">
    <property type="term" value="F:cobalt ion binding"/>
    <property type="evidence" value="ECO:0007669"/>
    <property type="project" value="TreeGrafter"/>
</dbReference>
<evidence type="ECO:0000256" key="4">
    <source>
        <dbReference type="ARBA" id="ARBA00022475"/>
    </source>
</evidence>
<name>A0A5C5ZF99_9BACT</name>
<gene>
    <name evidence="10" type="primary">corA_1</name>
    <name evidence="10" type="ORF">Pla123a_06730</name>
</gene>
<evidence type="ECO:0000256" key="6">
    <source>
        <dbReference type="ARBA" id="ARBA00022989"/>
    </source>
</evidence>
<dbReference type="Pfam" id="PF01544">
    <property type="entry name" value="CorA"/>
    <property type="match status" value="1"/>
</dbReference>
<organism evidence="10 11">
    <name type="scientific">Posidoniimonas polymericola</name>
    <dbReference type="NCBI Taxonomy" id="2528002"/>
    <lineage>
        <taxon>Bacteria</taxon>
        <taxon>Pseudomonadati</taxon>
        <taxon>Planctomycetota</taxon>
        <taxon>Planctomycetia</taxon>
        <taxon>Pirellulales</taxon>
        <taxon>Lacipirellulaceae</taxon>
        <taxon>Posidoniimonas</taxon>
    </lineage>
</organism>
<keyword evidence="4" id="KW-1003">Cell membrane</keyword>
<feature type="coiled-coil region" evidence="8">
    <location>
        <begin position="151"/>
        <end position="178"/>
    </location>
</feature>
<dbReference type="GO" id="GO:0015095">
    <property type="term" value="F:magnesium ion transmembrane transporter activity"/>
    <property type="evidence" value="ECO:0007669"/>
    <property type="project" value="TreeGrafter"/>
</dbReference>
<keyword evidence="8" id="KW-0175">Coiled coil</keyword>
<dbReference type="Gene3D" id="3.30.460.20">
    <property type="entry name" value="CorA soluble domain-like"/>
    <property type="match status" value="1"/>
</dbReference>
<evidence type="ECO:0000256" key="7">
    <source>
        <dbReference type="ARBA" id="ARBA00023136"/>
    </source>
</evidence>
<proteinExistence type="inferred from homology"/>
<feature type="transmembrane region" description="Helical" evidence="9">
    <location>
        <begin position="299"/>
        <end position="319"/>
    </location>
</feature>
<dbReference type="PANTHER" id="PTHR46494:SF1">
    <property type="entry name" value="CORA FAMILY METAL ION TRANSPORTER (EUROFUNG)"/>
    <property type="match status" value="1"/>
</dbReference>
<dbReference type="Gene3D" id="1.20.58.340">
    <property type="entry name" value="Magnesium transport protein CorA, transmembrane region"/>
    <property type="match status" value="2"/>
</dbReference>
<dbReference type="RefSeq" id="WP_146584094.1">
    <property type="nucleotide sequence ID" value="NZ_SJPO01000001.1"/>
</dbReference>
<dbReference type="PANTHER" id="PTHR46494">
    <property type="entry name" value="CORA FAMILY METAL ION TRANSPORTER (EUROFUNG)"/>
    <property type="match status" value="1"/>
</dbReference>
<feature type="transmembrane region" description="Helical" evidence="9">
    <location>
        <begin position="268"/>
        <end position="287"/>
    </location>
</feature>
<comment type="similarity">
    <text evidence="2">Belongs to the CorA metal ion transporter (MIT) (TC 1.A.35) family.</text>
</comment>
<evidence type="ECO:0000256" key="1">
    <source>
        <dbReference type="ARBA" id="ARBA00004651"/>
    </source>
</evidence>
<dbReference type="GO" id="GO:0015087">
    <property type="term" value="F:cobalt ion transmembrane transporter activity"/>
    <property type="evidence" value="ECO:0007669"/>
    <property type="project" value="TreeGrafter"/>
</dbReference>
<evidence type="ECO:0000313" key="11">
    <source>
        <dbReference type="Proteomes" id="UP000318478"/>
    </source>
</evidence>
<keyword evidence="7 9" id="KW-0472">Membrane</keyword>
<dbReference type="EMBL" id="SJPO01000001">
    <property type="protein sequence ID" value="TWT85866.1"/>
    <property type="molecule type" value="Genomic_DNA"/>
</dbReference>
<dbReference type="OrthoDB" id="9803416at2"/>